<accession>A0ABD3UA38</accession>
<organism evidence="1 2">
    <name type="scientific">Penstemon smallii</name>
    <dbReference type="NCBI Taxonomy" id="265156"/>
    <lineage>
        <taxon>Eukaryota</taxon>
        <taxon>Viridiplantae</taxon>
        <taxon>Streptophyta</taxon>
        <taxon>Embryophyta</taxon>
        <taxon>Tracheophyta</taxon>
        <taxon>Spermatophyta</taxon>
        <taxon>Magnoliopsida</taxon>
        <taxon>eudicotyledons</taxon>
        <taxon>Gunneridae</taxon>
        <taxon>Pentapetalae</taxon>
        <taxon>asterids</taxon>
        <taxon>lamiids</taxon>
        <taxon>Lamiales</taxon>
        <taxon>Plantaginaceae</taxon>
        <taxon>Cheloneae</taxon>
        <taxon>Penstemon</taxon>
    </lineage>
</organism>
<dbReference type="EMBL" id="JBJXBP010000002">
    <property type="protein sequence ID" value="KAL3846215.1"/>
    <property type="molecule type" value="Genomic_DNA"/>
</dbReference>
<gene>
    <name evidence="1" type="ORF">ACJIZ3_003618</name>
</gene>
<name>A0ABD3UA38_9LAMI</name>
<keyword evidence="2" id="KW-1185">Reference proteome</keyword>
<protein>
    <submittedName>
        <fullName evidence="1">Uncharacterized protein</fullName>
    </submittedName>
</protein>
<comment type="caution">
    <text evidence="1">The sequence shown here is derived from an EMBL/GenBank/DDBJ whole genome shotgun (WGS) entry which is preliminary data.</text>
</comment>
<dbReference type="Proteomes" id="UP001634393">
    <property type="component" value="Unassembled WGS sequence"/>
</dbReference>
<dbReference type="AlphaFoldDB" id="A0ABD3UA38"/>
<reference evidence="1 2" key="1">
    <citation type="submission" date="2024-12" db="EMBL/GenBank/DDBJ databases">
        <title>The unique morphological basis and parallel evolutionary history of personate flowers in Penstemon.</title>
        <authorList>
            <person name="Depatie T.H."/>
            <person name="Wessinger C.A."/>
        </authorList>
    </citation>
    <scope>NUCLEOTIDE SEQUENCE [LARGE SCALE GENOMIC DNA]</scope>
    <source>
        <strain evidence="1">WTNN_2</strain>
        <tissue evidence="1">Leaf</tissue>
    </source>
</reference>
<evidence type="ECO:0000313" key="2">
    <source>
        <dbReference type="Proteomes" id="UP001634393"/>
    </source>
</evidence>
<evidence type="ECO:0000313" key="1">
    <source>
        <dbReference type="EMBL" id="KAL3846215.1"/>
    </source>
</evidence>
<sequence>MEFIDCKVPYTSLYMMKKDVVDKTKGTTLTVYHRQLEPHSSRFSLEVLKDVSVFSSVTPKHQKVCILQPNTLKRGSLASFSYPIRSSASGGLHGTLRHRLLVNSLMFQVTGSGLKMSLQRGTRISIELGYMMQFGLLCSLTTSTKASSELSVTYGVHQPIRFTRKLGNYPFLLPNGTSKPEVQATKFKRNMVESSTSESDSHRDHHWKCRKKIQEIDDDSDRLSLIQVLVTCKGKATSSKVPLHLPSFSKHGVQQANLTSLRTENVVIAFEPPVRTSPSSISTF</sequence>
<proteinExistence type="predicted"/>